<dbReference type="SUPFAM" id="SSF161098">
    <property type="entry name" value="MetI-like"/>
    <property type="match status" value="2"/>
</dbReference>
<evidence type="ECO:0000313" key="9">
    <source>
        <dbReference type="EMBL" id="MBA2134108.1"/>
    </source>
</evidence>
<evidence type="ECO:0000259" key="8">
    <source>
        <dbReference type="PROSITE" id="PS50928"/>
    </source>
</evidence>
<dbReference type="EMBL" id="JAAKDE010000057">
    <property type="protein sequence ID" value="MBA2134108.1"/>
    <property type="molecule type" value="Genomic_DNA"/>
</dbReference>
<reference evidence="9" key="1">
    <citation type="submission" date="2020-06" db="EMBL/GenBank/DDBJ databases">
        <title>Novel chitinolytic bacterium.</title>
        <authorList>
            <person name="Ungkulpasvich U."/>
            <person name="Kosugi A."/>
            <person name="Uke A."/>
        </authorList>
    </citation>
    <scope>NUCLEOTIDE SEQUENCE</scope>
    <source>
        <strain evidence="9">UUS1-1</strain>
    </source>
</reference>
<feature type="transmembrane region" description="Helical" evidence="7">
    <location>
        <begin position="319"/>
        <end position="339"/>
    </location>
</feature>
<feature type="transmembrane region" description="Helical" evidence="7">
    <location>
        <begin position="125"/>
        <end position="146"/>
    </location>
</feature>
<dbReference type="CDD" id="cd06261">
    <property type="entry name" value="TM_PBP2"/>
    <property type="match status" value="1"/>
</dbReference>
<evidence type="ECO:0000256" key="6">
    <source>
        <dbReference type="ARBA" id="ARBA00023136"/>
    </source>
</evidence>
<dbReference type="AlphaFoldDB" id="A0A8J6I361"/>
<keyword evidence="5 7" id="KW-1133">Transmembrane helix</keyword>
<dbReference type="PANTHER" id="PTHR30193">
    <property type="entry name" value="ABC TRANSPORTER PERMEASE PROTEIN"/>
    <property type="match status" value="1"/>
</dbReference>
<gene>
    <name evidence="9" type="ORF">G5B42_11280</name>
</gene>
<organism evidence="9 10">
    <name type="scientific">Capillibacterium thermochitinicola</name>
    <dbReference type="NCBI Taxonomy" id="2699427"/>
    <lineage>
        <taxon>Bacteria</taxon>
        <taxon>Bacillati</taxon>
        <taxon>Bacillota</taxon>
        <taxon>Capillibacterium</taxon>
    </lineage>
</organism>
<protein>
    <submittedName>
        <fullName evidence="9">Sugar ABC transporter permease</fullName>
    </submittedName>
</protein>
<evidence type="ECO:0000256" key="3">
    <source>
        <dbReference type="ARBA" id="ARBA00022475"/>
    </source>
</evidence>
<name>A0A8J6I361_9FIRM</name>
<evidence type="ECO:0000256" key="5">
    <source>
        <dbReference type="ARBA" id="ARBA00022989"/>
    </source>
</evidence>
<evidence type="ECO:0000256" key="4">
    <source>
        <dbReference type="ARBA" id="ARBA00022692"/>
    </source>
</evidence>
<keyword evidence="10" id="KW-1185">Reference proteome</keyword>
<dbReference type="PROSITE" id="PS50928">
    <property type="entry name" value="ABC_TM1"/>
    <property type="match status" value="1"/>
</dbReference>
<dbReference type="Proteomes" id="UP000657177">
    <property type="component" value="Unassembled WGS sequence"/>
</dbReference>
<accession>A0A8J6I361</accession>
<comment type="subcellular location">
    <subcellularLocation>
        <location evidence="1 7">Cell membrane</location>
        <topology evidence="1 7">Multi-pass membrane protein</topology>
    </subcellularLocation>
</comment>
<dbReference type="GO" id="GO:0055085">
    <property type="term" value="P:transmembrane transport"/>
    <property type="evidence" value="ECO:0007669"/>
    <property type="project" value="InterPro"/>
</dbReference>
<evidence type="ECO:0000256" key="1">
    <source>
        <dbReference type="ARBA" id="ARBA00004651"/>
    </source>
</evidence>
<dbReference type="Gene3D" id="1.10.3720.10">
    <property type="entry name" value="MetI-like"/>
    <property type="match status" value="1"/>
</dbReference>
<dbReference type="Pfam" id="PF00528">
    <property type="entry name" value="BPD_transp_1"/>
    <property type="match status" value="1"/>
</dbReference>
<dbReference type="GO" id="GO:0005886">
    <property type="term" value="C:plasma membrane"/>
    <property type="evidence" value="ECO:0007669"/>
    <property type="project" value="UniProtKB-SubCell"/>
</dbReference>
<evidence type="ECO:0000256" key="7">
    <source>
        <dbReference type="RuleBase" id="RU363032"/>
    </source>
</evidence>
<keyword evidence="6 7" id="KW-0472">Membrane</keyword>
<sequence length="352" mass="39673">MLIVFFGYAFIRCFYFSFTEYDLFSPPRWVGFKNYLNLVKDFQFGLALKNSLQFAVIVTSLQTILALLLAVILNQKIKGIRFFRAVYYMPSITSSAVVTLIFMWLFQKKGLINYLLTLAKTGYRIIAVFFGLFVLCQAFLVIGEKIKKRPVSLFEPSFLFLSVVVSFMATFILVKTGIVTMAEGIPPVETVWLNTKKMWPQNNRIFGISYPLGSIMLLNTWTTAPTFMLLYLAGLQDIPKELYEAAAVDGATKFKTFWYVVRPQLSNITFLVVTMGLISTLQMFDQVAIIGDQAPLDSVITLAYYVYINAFPSSVSPKIGMASAAAVFLGFLTLLIVLIQKKVVREGEGVEL</sequence>
<feature type="transmembrane region" description="Helical" evidence="7">
    <location>
        <begin position="52"/>
        <end position="73"/>
    </location>
</feature>
<dbReference type="InterPro" id="IPR051393">
    <property type="entry name" value="ABC_transporter_permease"/>
</dbReference>
<feature type="domain" description="ABC transmembrane type-1" evidence="8">
    <location>
        <begin position="48"/>
        <end position="340"/>
    </location>
</feature>
<comment type="caution">
    <text evidence="9">The sequence shown here is derived from an EMBL/GenBank/DDBJ whole genome shotgun (WGS) entry which is preliminary data.</text>
</comment>
<feature type="transmembrane region" description="Helical" evidence="7">
    <location>
        <begin position="158"/>
        <end position="185"/>
    </location>
</feature>
<dbReference type="PANTHER" id="PTHR30193:SF37">
    <property type="entry name" value="INNER MEMBRANE ABC TRANSPORTER PERMEASE PROTEIN YCJO"/>
    <property type="match status" value="1"/>
</dbReference>
<feature type="transmembrane region" description="Helical" evidence="7">
    <location>
        <begin position="85"/>
        <end position="105"/>
    </location>
</feature>
<keyword evidence="4 7" id="KW-0812">Transmembrane</keyword>
<comment type="similarity">
    <text evidence="7">Belongs to the binding-protein-dependent transport system permease family.</text>
</comment>
<dbReference type="InterPro" id="IPR035906">
    <property type="entry name" value="MetI-like_sf"/>
</dbReference>
<keyword evidence="2 7" id="KW-0813">Transport</keyword>
<feature type="transmembrane region" description="Helical" evidence="7">
    <location>
        <begin position="265"/>
        <end position="284"/>
    </location>
</feature>
<feature type="transmembrane region" description="Helical" evidence="7">
    <location>
        <begin position="205"/>
        <end position="232"/>
    </location>
</feature>
<evidence type="ECO:0000256" key="2">
    <source>
        <dbReference type="ARBA" id="ARBA00022448"/>
    </source>
</evidence>
<proteinExistence type="inferred from homology"/>
<dbReference type="InterPro" id="IPR000515">
    <property type="entry name" value="MetI-like"/>
</dbReference>
<evidence type="ECO:0000313" key="10">
    <source>
        <dbReference type="Proteomes" id="UP000657177"/>
    </source>
</evidence>
<keyword evidence="3" id="KW-1003">Cell membrane</keyword>